<dbReference type="KEGG" id="vg:14011561"/>
<dbReference type="Proteomes" id="UP000006298">
    <property type="component" value="Segment"/>
</dbReference>
<gene>
    <name evidence="1" type="ORF">BCD7_0042</name>
</gene>
<proteinExistence type="predicted"/>
<sequence length="171" mass="19189">MSYIKRKSQKQEQRVAEQLGGKVQLASGAIWFAKADGRTGTLEAGQFNSGDFLIENKFTDAGKYSLKLTIWDKIAKEALRDNLRMPLLQIDIANYVQLAVLDKNDYIGLGLNEHFRMVGGIINAKSKSCMLHGDQMSGIFREPNRAYGVEFSATNQHLVILDMNELANYID</sequence>
<evidence type="ECO:0000313" key="2">
    <source>
        <dbReference type="Proteomes" id="UP000006298"/>
    </source>
</evidence>
<accession>J9PV68</accession>
<dbReference type="EMBL" id="JN712910">
    <property type="protein sequence ID" value="AEZ50489.1"/>
    <property type="molecule type" value="Genomic_DNA"/>
</dbReference>
<keyword evidence="2" id="KW-1185">Reference proteome</keyword>
<evidence type="ECO:0000313" key="1">
    <source>
        <dbReference type="EMBL" id="AEZ50489.1"/>
    </source>
</evidence>
<dbReference type="GeneID" id="14011561"/>
<organism evidence="1 2">
    <name type="scientific">Bacillus phage BCD7</name>
    <dbReference type="NCBI Taxonomy" id="1136534"/>
    <lineage>
        <taxon>Viruses</taxon>
        <taxon>Duplodnaviria</taxon>
        <taxon>Heunggongvirae</taxon>
        <taxon>Uroviricota</taxon>
        <taxon>Caudoviricetes</taxon>
        <taxon>Becedseptimavirus</taxon>
        <taxon>Becedseptimavirus BCD7</taxon>
    </lineage>
</organism>
<reference evidence="1 2" key="1">
    <citation type="submission" date="2011-09" db="EMBL/GenBank/DDBJ databases">
        <title>Complete Genome Sequence of Bacillus cereus Bacteriophage BCD7.</title>
        <authorList>
            <person name="Lee J.-H."/>
            <person name="Shin H."/>
            <person name="Son B."/>
            <person name="Ryu S."/>
        </authorList>
    </citation>
    <scope>NUCLEOTIDE SEQUENCE [LARGE SCALE GENOMIC DNA]</scope>
</reference>
<protein>
    <submittedName>
        <fullName evidence="1">Uncharacterized protein</fullName>
    </submittedName>
</protein>
<dbReference type="RefSeq" id="YP_007005893.1">
    <property type="nucleotide sequence ID" value="NC_019515.1"/>
</dbReference>
<name>J9PV68_9CAUD</name>